<name>A0A0E9Q3U6_ANGAN</name>
<dbReference type="EMBL" id="GBXM01097819">
    <property type="protein sequence ID" value="JAH10758.1"/>
    <property type="molecule type" value="Transcribed_RNA"/>
</dbReference>
<reference evidence="1" key="2">
    <citation type="journal article" date="2015" name="Fish Shellfish Immunol.">
        <title>Early steps in the European eel (Anguilla anguilla)-Vibrio vulnificus interaction in the gills: Role of the RtxA13 toxin.</title>
        <authorList>
            <person name="Callol A."/>
            <person name="Pajuelo D."/>
            <person name="Ebbesson L."/>
            <person name="Teles M."/>
            <person name="MacKenzie S."/>
            <person name="Amaro C."/>
        </authorList>
    </citation>
    <scope>NUCLEOTIDE SEQUENCE</scope>
</reference>
<proteinExistence type="predicted"/>
<reference evidence="1" key="1">
    <citation type="submission" date="2014-11" db="EMBL/GenBank/DDBJ databases">
        <authorList>
            <person name="Amaro Gonzalez C."/>
        </authorList>
    </citation>
    <scope>NUCLEOTIDE SEQUENCE</scope>
</reference>
<organism evidence="1">
    <name type="scientific">Anguilla anguilla</name>
    <name type="common">European freshwater eel</name>
    <name type="synonym">Muraena anguilla</name>
    <dbReference type="NCBI Taxonomy" id="7936"/>
    <lineage>
        <taxon>Eukaryota</taxon>
        <taxon>Metazoa</taxon>
        <taxon>Chordata</taxon>
        <taxon>Craniata</taxon>
        <taxon>Vertebrata</taxon>
        <taxon>Euteleostomi</taxon>
        <taxon>Actinopterygii</taxon>
        <taxon>Neopterygii</taxon>
        <taxon>Teleostei</taxon>
        <taxon>Anguilliformes</taxon>
        <taxon>Anguillidae</taxon>
        <taxon>Anguilla</taxon>
    </lineage>
</organism>
<evidence type="ECO:0000313" key="1">
    <source>
        <dbReference type="EMBL" id="JAH10758.1"/>
    </source>
</evidence>
<accession>A0A0E9Q3U6</accession>
<dbReference type="AlphaFoldDB" id="A0A0E9Q3U6"/>
<sequence>MPSKKDMPLNRFTSTELTIRKALSQKVKKTQSKISQTPLTN</sequence>
<protein>
    <submittedName>
        <fullName evidence="1">Uncharacterized protein</fullName>
    </submittedName>
</protein>